<reference evidence="1" key="1">
    <citation type="submission" date="2019-03" db="EMBL/GenBank/DDBJ databases">
        <title>Single cell metagenomics reveals metabolic interactions within the superorganism composed of flagellate Streblomastix strix and complex community of Bacteroidetes bacteria on its surface.</title>
        <authorList>
            <person name="Treitli S.C."/>
            <person name="Kolisko M."/>
            <person name="Husnik F."/>
            <person name="Keeling P."/>
            <person name="Hampl V."/>
        </authorList>
    </citation>
    <scope>NUCLEOTIDE SEQUENCE</scope>
    <source>
        <strain evidence="1">STM</strain>
    </source>
</reference>
<dbReference type="Gene3D" id="1.25.40.390">
    <property type="match status" value="1"/>
</dbReference>
<name>A0A5J4PB08_9ZZZZ</name>
<proteinExistence type="predicted"/>
<dbReference type="InterPro" id="IPR011990">
    <property type="entry name" value="TPR-like_helical_dom_sf"/>
</dbReference>
<sequence>VIKHVDTANDNVGDPLLSDPLMASIAFDWIGMNANSRVTKWYADLLTDFDGKGIEDPRADKLIPHAQVGGANKRWMRSAGVDMQSSIRLDKGPYTTLYNATDNAIPSNGRNINPGEWYCAVDDKERWGDTIYVSFRSGAVGYFGTTDDQYRAADGTVMATGTFYSRPDAPTHFLCYHEMCFIKAEVLLKKGDKAGAFEAYKEGVKAHIELMNQKLVGYEPID</sequence>
<dbReference type="SUPFAM" id="SSF48452">
    <property type="entry name" value="TPR-like"/>
    <property type="match status" value="1"/>
</dbReference>
<evidence type="ECO:0000313" key="1">
    <source>
        <dbReference type="EMBL" id="KAA6306472.1"/>
    </source>
</evidence>
<accession>A0A5J4PB08</accession>
<dbReference type="EMBL" id="SNRY01009880">
    <property type="protein sequence ID" value="KAA6306472.1"/>
    <property type="molecule type" value="Genomic_DNA"/>
</dbReference>
<feature type="non-terminal residue" evidence="1">
    <location>
        <position position="1"/>
    </location>
</feature>
<organism evidence="1">
    <name type="scientific">termite gut metagenome</name>
    <dbReference type="NCBI Taxonomy" id="433724"/>
    <lineage>
        <taxon>unclassified sequences</taxon>
        <taxon>metagenomes</taxon>
        <taxon>organismal metagenomes</taxon>
    </lineage>
</organism>
<feature type="non-terminal residue" evidence="1">
    <location>
        <position position="222"/>
    </location>
</feature>
<comment type="caution">
    <text evidence="1">The sequence shown here is derived from an EMBL/GenBank/DDBJ whole genome shotgun (WGS) entry which is preliminary data.</text>
</comment>
<dbReference type="AlphaFoldDB" id="A0A5J4PB08"/>
<protein>
    <submittedName>
        <fullName evidence="1">Uncharacterized protein</fullName>
    </submittedName>
</protein>
<gene>
    <name evidence="1" type="ORF">EZS27_041872</name>
</gene>